<dbReference type="Proteomes" id="UP000321440">
    <property type="component" value="Unassembled WGS sequence"/>
</dbReference>
<evidence type="ECO:0000313" key="2">
    <source>
        <dbReference type="Proteomes" id="UP000321440"/>
    </source>
</evidence>
<dbReference type="RefSeq" id="WP_146814524.1">
    <property type="nucleotide sequence ID" value="NZ_BJYA01000002.1"/>
</dbReference>
<dbReference type="InterPro" id="IPR025619">
    <property type="entry name" value="YlzJ"/>
</dbReference>
<keyword evidence="2" id="KW-1185">Reference proteome</keyword>
<protein>
    <recommendedName>
        <fullName evidence="3">YlzJ-like protein</fullName>
    </recommendedName>
</protein>
<evidence type="ECO:0008006" key="3">
    <source>
        <dbReference type="Google" id="ProtNLM"/>
    </source>
</evidence>
<proteinExistence type="predicted"/>
<reference evidence="1 2" key="1">
    <citation type="submission" date="2019-07" db="EMBL/GenBank/DDBJ databases">
        <title>Whole genome shotgun sequence of Alkalibacillus haloalkaliphilus NBRC 103110.</title>
        <authorList>
            <person name="Hosoyama A."/>
            <person name="Uohara A."/>
            <person name="Ohji S."/>
            <person name="Ichikawa N."/>
        </authorList>
    </citation>
    <scope>NUCLEOTIDE SEQUENCE [LARGE SCALE GENOMIC DNA]</scope>
    <source>
        <strain evidence="1 2">NBRC 103110</strain>
    </source>
</reference>
<comment type="caution">
    <text evidence="1">The sequence shown here is derived from an EMBL/GenBank/DDBJ whole genome shotgun (WGS) entry which is preliminary data.</text>
</comment>
<dbReference type="EMBL" id="BJYA01000002">
    <property type="protein sequence ID" value="GEN44977.1"/>
    <property type="molecule type" value="Genomic_DNA"/>
</dbReference>
<organism evidence="1 2">
    <name type="scientific">Alkalibacillus haloalkaliphilus</name>
    <dbReference type="NCBI Taxonomy" id="94136"/>
    <lineage>
        <taxon>Bacteria</taxon>
        <taxon>Bacillati</taxon>
        <taxon>Bacillota</taxon>
        <taxon>Bacilli</taxon>
        <taxon>Bacillales</taxon>
        <taxon>Bacillaceae</taxon>
        <taxon>Alkalibacillus</taxon>
    </lineage>
</organism>
<dbReference type="OrthoDB" id="1683573at2"/>
<dbReference type="Pfam" id="PF14035">
    <property type="entry name" value="YlzJ"/>
    <property type="match status" value="1"/>
</dbReference>
<sequence length="69" mass="8276">MIIYTPLLEQEIFEDEEQHESFHWLNVNHATVKLRRDVENNSFEIVHMSSTNPSDYLQKHLQPGSIYYL</sequence>
<dbReference type="AlphaFoldDB" id="A0A511W1W2"/>
<gene>
    <name evidence="1" type="ORF">AHA02nite_07530</name>
</gene>
<evidence type="ECO:0000313" key="1">
    <source>
        <dbReference type="EMBL" id="GEN44977.1"/>
    </source>
</evidence>
<name>A0A511W1W2_9BACI</name>
<accession>A0A511W1W2</accession>